<organism evidence="1">
    <name type="scientific">Oryza nivara</name>
    <name type="common">Indian wild rice</name>
    <name type="synonym">Oryza sativa f. spontanea</name>
    <dbReference type="NCBI Taxonomy" id="4536"/>
    <lineage>
        <taxon>Eukaryota</taxon>
        <taxon>Viridiplantae</taxon>
        <taxon>Streptophyta</taxon>
        <taxon>Embryophyta</taxon>
        <taxon>Tracheophyta</taxon>
        <taxon>Spermatophyta</taxon>
        <taxon>Magnoliopsida</taxon>
        <taxon>Liliopsida</taxon>
        <taxon>Poales</taxon>
        <taxon>Poaceae</taxon>
        <taxon>BOP clade</taxon>
        <taxon>Oryzoideae</taxon>
        <taxon>Oryzeae</taxon>
        <taxon>Oryzinae</taxon>
        <taxon>Oryza</taxon>
    </lineage>
</organism>
<reference evidence="1" key="1">
    <citation type="submission" date="2015-04" db="UniProtKB">
        <authorList>
            <consortium name="EnsemblPlants"/>
        </authorList>
    </citation>
    <scope>IDENTIFICATION</scope>
    <source>
        <strain evidence="1">SL10</strain>
    </source>
</reference>
<sequence length="146" mass="16384">MYAMPNDSLVGAATEWDRRRARSNGWLRRAVYSSARDLDDAWPRERRSASLLRRRQPPSPSLKFGLADAMGAICWAERTSGWRPKREERMRAGLGEEEGRMGQIWPRLKRKSLCTPSVFFATSFTNGEAEAAGFGDPGLSVDGYDG</sequence>
<protein>
    <submittedName>
        <fullName evidence="1">Uncharacterized protein</fullName>
    </submittedName>
</protein>
<dbReference type="Gramene" id="ONIVA11G21600.1">
    <property type="protein sequence ID" value="ONIVA11G21600.1"/>
    <property type="gene ID" value="ONIVA11G21600"/>
</dbReference>
<evidence type="ECO:0000313" key="1">
    <source>
        <dbReference type="EnsemblPlants" id="ONIVA11G21600.1"/>
    </source>
</evidence>
<dbReference type="HOGENOM" id="CLU_1780422_0_0_1"/>
<dbReference type="Proteomes" id="UP000006591">
    <property type="component" value="Chromosome 11"/>
</dbReference>
<reference evidence="1" key="2">
    <citation type="submission" date="2018-04" db="EMBL/GenBank/DDBJ databases">
        <title>OnivRS2 (Oryza nivara Reference Sequence Version 2).</title>
        <authorList>
            <person name="Zhang J."/>
            <person name="Kudrna D."/>
            <person name="Lee S."/>
            <person name="Talag J."/>
            <person name="Rajasekar S."/>
            <person name="Welchert J."/>
            <person name="Hsing Y.-I."/>
            <person name="Wing R.A."/>
        </authorList>
    </citation>
    <scope>NUCLEOTIDE SEQUENCE [LARGE SCALE GENOMIC DNA]</scope>
    <source>
        <strain evidence="1">SL10</strain>
    </source>
</reference>
<accession>A0A0E0J500</accession>
<dbReference type="AlphaFoldDB" id="A0A0E0J500"/>
<dbReference type="EnsemblPlants" id="ONIVA11G21600.1">
    <property type="protein sequence ID" value="ONIVA11G21600.1"/>
    <property type="gene ID" value="ONIVA11G21600"/>
</dbReference>
<name>A0A0E0J500_ORYNI</name>
<keyword evidence="2" id="KW-1185">Reference proteome</keyword>
<evidence type="ECO:0000313" key="2">
    <source>
        <dbReference type="Proteomes" id="UP000006591"/>
    </source>
</evidence>
<proteinExistence type="predicted"/>